<keyword evidence="11" id="KW-0325">Glycoprotein</keyword>
<feature type="region of interest" description="Disordered" evidence="12">
    <location>
        <begin position="41"/>
        <end position="72"/>
    </location>
</feature>
<evidence type="ECO:0000256" key="1">
    <source>
        <dbReference type="ARBA" id="ARBA00004479"/>
    </source>
</evidence>
<reference evidence="16" key="1">
    <citation type="journal article" date="2017" name="Plant J.">
        <title>The pomegranate (Punica granatum L.) genome and the genomics of punicalagin biosynthesis.</title>
        <authorList>
            <person name="Qin G."/>
            <person name="Xu C."/>
            <person name="Ming R."/>
            <person name="Tang H."/>
            <person name="Guyot R."/>
            <person name="Kramer E.M."/>
            <person name="Hu Y."/>
            <person name="Yi X."/>
            <person name="Qi Y."/>
            <person name="Xu X."/>
            <person name="Gao Z."/>
            <person name="Pan H."/>
            <person name="Jian J."/>
            <person name="Tian Y."/>
            <person name="Yue Z."/>
            <person name="Xu Y."/>
        </authorList>
    </citation>
    <scope>NUCLEOTIDE SEQUENCE [LARGE SCALE GENOMIC DNA]</scope>
    <source>
        <strain evidence="16">cv. Dabenzi</strain>
    </source>
</reference>
<evidence type="ECO:0000313" key="17">
    <source>
        <dbReference type="Proteomes" id="UP000233551"/>
    </source>
</evidence>
<keyword evidence="6" id="KW-0812">Transmembrane</keyword>
<keyword evidence="4" id="KW-0964">Secreted</keyword>
<keyword evidence="10" id="KW-0472">Membrane</keyword>
<dbReference type="OrthoDB" id="676979at2759"/>
<evidence type="ECO:0000256" key="6">
    <source>
        <dbReference type="ARBA" id="ARBA00022692"/>
    </source>
</evidence>
<name>A0A218XFH7_PUNGR</name>
<evidence type="ECO:0000256" key="2">
    <source>
        <dbReference type="ARBA" id="ARBA00004613"/>
    </source>
</evidence>
<evidence type="ECO:0000256" key="12">
    <source>
        <dbReference type="SAM" id="MobiDB-lite"/>
    </source>
</evidence>
<comment type="similarity">
    <text evidence="3">Belongs to the RLP family.</text>
</comment>
<feature type="region of interest" description="Disordered" evidence="12">
    <location>
        <begin position="392"/>
        <end position="414"/>
    </location>
</feature>
<dbReference type="Proteomes" id="UP000197138">
    <property type="component" value="Unassembled WGS sequence"/>
</dbReference>
<dbReference type="GO" id="GO:0016020">
    <property type="term" value="C:membrane"/>
    <property type="evidence" value="ECO:0007669"/>
    <property type="project" value="UniProtKB-SubCell"/>
</dbReference>
<dbReference type="FunFam" id="3.80.10.10:FF:000041">
    <property type="entry name" value="LRR receptor-like serine/threonine-protein kinase ERECTA"/>
    <property type="match status" value="1"/>
</dbReference>
<dbReference type="Pfam" id="PF00560">
    <property type="entry name" value="LRR_1"/>
    <property type="match status" value="1"/>
</dbReference>
<protein>
    <recommendedName>
        <fullName evidence="18">Leucine-rich repeat-containing N-terminal plant-type domain-containing protein</fullName>
    </recommendedName>
</protein>
<evidence type="ECO:0000313" key="14">
    <source>
        <dbReference type="EMBL" id="OWM83707.1"/>
    </source>
</evidence>
<evidence type="ECO:0000256" key="7">
    <source>
        <dbReference type="ARBA" id="ARBA00022729"/>
    </source>
</evidence>
<sequence>MSRISLFASLLFALILCSVFLNQAAADIVIGGGGGGVVIGIGGGGSSPTSPQPSNCPPPPPPPIPVCPPPPPRPPPLIFDSKRIEIVYPVIQKFRSKITCDPKGITRTWVGSDICNKYMGFKCDFTPDKNEKALAGVDFNGFLFGGPNLDLTGFLDQLPDIAIFHANSNNFTGAIPKGIRNLRYLYELDLSNNKYSGEFPVDVLGATGLTFLDLRFNSFSGTIPPQLLSLDQLDVLFINNNGFHPQTLPGNLGATKARYLIFANNKFTGEIPRSIGQASETLTEVLFLNNSLSGCLPIEIGLLGKATVFDAGQNQLTGPIPHSFGCLEGMQLLNLAENQLYGSVPEVVCKLPNLVNLSLSWNYFTQVGPVCKNLIERGVLDVRKNCIRGLPSQRSPQECARFSSTPKYSPDLTSTNNIPCSKSYLNSMKKTANQPEQVATAAPLPLTYAALAPNRP</sequence>
<evidence type="ECO:0008006" key="18">
    <source>
        <dbReference type="Google" id="ProtNLM"/>
    </source>
</evidence>
<dbReference type="EMBL" id="PGOL01000180">
    <property type="protein sequence ID" value="PKI75308.1"/>
    <property type="molecule type" value="Genomic_DNA"/>
</dbReference>
<keyword evidence="17" id="KW-1185">Reference proteome</keyword>
<evidence type="ECO:0000256" key="13">
    <source>
        <dbReference type="SAM" id="SignalP"/>
    </source>
</evidence>
<evidence type="ECO:0000256" key="3">
    <source>
        <dbReference type="ARBA" id="ARBA00009592"/>
    </source>
</evidence>
<evidence type="ECO:0000313" key="16">
    <source>
        <dbReference type="Proteomes" id="UP000197138"/>
    </source>
</evidence>
<evidence type="ECO:0000256" key="10">
    <source>
        <dbReference type="ARBA" id="ARBA00023136"/>
    </source>
</evidence>
<evidence type="ECO:0000256" key="8">
    <source>
        <dbReference type="ARBA" id="ARBA00022737"/>
    </source>
</evidence>
<dbReference type="GO" id="GO:0005576">
    <property type="term" value="C:extracellular region"/>
    <property type="evidence" value="ECO:0007669"/>
    <property type="project" value="UniProtKB-SubCell"/>
</dbReference>
<dbReference type="EMBL" id="MTKT01001810">
    <property type="protein sequence ID" value="OWM83707.1"/>
    <property type="molecule type" value="Genomic_DNA"/>
</dbReference>
<reference evidence="14" key="2">
    <citation type="submission" date="2017-06" db="EMBL/GenBank/DDBJ databases">
        <title>The pomegranate genome and the genomics of punicalagin biosynthesis.</title>
        <authorList>
            <person name="Xu C."/>
        </authorList>
    </citation>
    <scope>NUCLEOTIDE SEQUENCE [LARGE SCALE GENOMIC DNA]</scope>
    <source>
        <tissue evidence="14">Fresh leaf</tissue>
    </source>
</reference>
<dbReference type="Gene3D" id="3.80.10.10">
    <property type="entry name" value="Ribonuclease Inhibitor"/>
    <property type="match status" value="2"/>
</dbReference>
<comment type="caution">
    <text evidence="14">The sequence shown here is derived from an EMBL/GenBank/DDBJ whole genome shotgun (WGS) entry which is preliminary data.</text>
</comment>
<dbReference type="Proteomes" id="UP000233551">
    <property type="component" value="Unassembled WGS sequence"/>
</dbReference>
<feature type="compositionally biased region" description="Pro residues" evidence="12">
    <location>
        <begin position="50"/>
        <end position="72"/>
    </location>
</feature>
<dbReference type="InterPro" id="IPR051582">
    <property type="entry name" value="LRR_extensin-like_regulator"/>
</dbReference>
<gene>
    <name evidence="14" type="ORF">CDL15_Pgr004137</name>
    <name evidence="15" type="ORF">CRG98_004348</name>
</gene>
<accession>A0A218XFH7</accession>
<dbReference type="AlphaFoldDB" id="A0A218XFH7"/>
<evidence type="ECO:0000256" key="4">
    <source>
        <dbReference type="ARBA" id="ARBA00022525"/>
    </source>
</evidence>
<dbReference type="STRING" id="22663.A0A218XFH7"/>
<keyword evidence="9" id="KW-1133">Transmembrane helix</keyword>
<proteinExistence type="inferred from homology"/>
<dbReference type="InterPro" id="IPR001611">
    <property type="entry name" value="Leu-rich_rpt"/>
</dbReference>
<dbReference type="PANTHER" id="PTHR32093">
    <property type="entry name" value="LEUCINE-RICH REPEAT EXTENSIN-LIKE PROTEIN 3-RELATED"/>
    <property type="match status" value="1"/>
</dbReference>
<evidence type="ECO:0000256" key="11">
    <source>
        <dbReference type="ARBA" id="ARBA00023180"/>
    </source>
</evidence>
<organism evidence="14 16">
    <name type="scientific">Punica granatum</name>
    <name type="common">Pomegranate</name>
    <dbReference type="NCBI Taxonomy" id="22663"/>
    <lineage>
        <taxon>Eukaryota</taxon>
        <taxon>Viridiplantae</taxon>
        <taxon>Streptophyta</taxon>
        <taxon>Embryophyta</taxon>
        <taxon>Tracheophyta</taxon>
        <taxon>Spermatophyta</taxon>
        <taxon>Magnoliopsida</taxon>
        <taxon>eudicotyledons</taxon>
        <taxon>Gunneridae</taxon>
        <taxon>Pentapetalae</taxon>
        <taxon>rosids</taxon>
        <taxon>malvids</taxon>
        <taxon>Myrtales</taxon>
        <taxon>Lythraceae</taxon>
        <taxon>Punica</taxon>
    </lineage>
</organism>
<comment type="subcellular location">
    <subcellularLocation>
        <location evidence="1">Membrane</location>
        <topology evidence="1">Single-pass type I membrane protein</topology>
    </subcellularLocation>
    <subcellularLocation>
        <location evidence="2">Secreted</location>
    </subcellularLocation>
</comment>
<dbReference type="GeneID" id="116206283"/>
<evidence type="ECO:0000256" key="9">
    <source>
        <dbReference type="ARBA" id="ARBA00022989"/>
    </source>
</evidence>
<dbReference type="SUPFAM" id="SSF52058">
    <property type="entry name" value="L domain-like"/>
    <property type="match status" value="1"/>
</dbReference>
<feature type="chain" id="PRO_5014071968" description="Leucine-rich repeat-containing N-terminal plant-type domain-containing protein" evidence="13">
    <location>
        <begin position="27"/>
        <end position="456"/>
    </location>
</feature>
<dbReference type="PANTHER" id="PTHR32093:SF131">
    <property type="entry name" value="LEUCINE-RICH REPEAT-CONTAINING N-TERMINAL PLANT-TYPE DOMAIN-CONTAINING PROTEIN"/>
    <property type="match status" value="1"/>
</dbReference>
<keyword evidence="8" id="KW-0677">Repeat</keyword>
<reference evidence="15 17" key="3">
    <citation type="submission" date="2017-11" db="EMBL/GenBank/DDBJ databases">
        <title>De-novo sequencing of pomegranate (Punica granatum L.) genome.</title>
        <authorList>
            <person name="Akparov Z."/>
            <person name="Amiraslanov A."/>
            <person name="Hajiyeva S."/>
            <person name="Abbasov M."/>
            <person name="Kaur K."/>
            <person name="Hamwieh A."/>
            <person name="Solovyev V."/>
            <person name="Salamov A."/>
            <person name="Braich B."/>
            <person name="Kosarev P."/>
            <person name="Mahmoud A."/>
            <person name="Hajiyev E."/>
            <person name="Babayeva S."/>
            <person name="Izzatullayeva V."/>
            <person name="Mammadov A."/>
            <person name="Mammadov A."/>
            <person name="Sharifova S."/>
            <person name="Ojaghi J."/>
            <person name="Eynullazada K."/>
            <person name="Bayramov B."/>
            <person name="Abdulazimova A."/>
            <person name="Shahmuradov I."/>
        </authorList>
    </citation>
    <scope>NUCLEOTIDE SEQUENCE [LARGE SCALE GENOMIC DNA]</scope>
    <source>
        <strain evidence="15">AG2017</strain>
        <strain evidence="17">cv. AG2017</strain>
        <tissue evidence="15">Leaf</tissue>
    </source>
</reference>
<evidence type="ECO:0000313" key="15">
    <source>
        <dbReference type="EMBL" id="PKI75308.1"/>
    </source>
</evidence>
<dbReference type="InterPro" id="IPR032675">
    <property type="entry name" value="LRR_dom_sf"/>
</dbReference>
<keyword evidence="5" id="KW-0433">Leucine-rich repeat</keyword>
<feature type="signal peptide" evidence="13">
    <location>
        <begin position="1"/>
        <end position="26"/>
    </location>
</feature>
<keyword evidence="7 13" id="KW-0732">Signal</keyword>
<evidence type="ECO:0000256" key="5">
    <source>
        <dbReference type="ARBA" id="ARBA00022614"/>
    </source>
</evidence>